<dbReference type="AlphaFoldDB" id="A0A2K2DLN2"/>
<sequence length="108" mass="11837">MLLAACRRRCKCRPGRRLLQLLLRRLCCSPPPLALVAGASSRVDRAESQPEPSRQKRLGMASGRAGLGSRVACSDRTGPASTLRSVVPSMEARLGKHHRVNRRRRGSP</sequence>
<feature type="region of interest" description="Disordered" evidence="1">
    <location>
        <begin position="39"/>
        <end position="108"/>
    </location>
</feature>
<reference evidence="2" key="2">
    <citation type="submission" date="2017-06" db="EMBL/GenBank/DDBJ databases">
        <title>WGS assembly of Brachypodium distachyon.</title>
        <authorList>
            <consortium name="The International Brachypodium Initiative"/>
            <person name="Lucas S."/>
            <person name="Harmon-Smith M."/>
            <person name="Lail K."/>
            <person name="Tice H."/>
            <person name="Grimwood J."/>
            <person name="Bruce D."/>
            <person name="Barry K."/>
            <person name="Shu S."/>
            <person name="Lindquist E."/>
            <person name="Wang M."/>
            <person name="Pitluck S."/>
            <person name="Vogel J.P."/>
            <person name="Garvin D.F."/>
            <person name="Mockler T.C."/>
            <person name="Schmutz J."/>
            <person name="Rokhsar D."/>
            <person name="Bevan M.W."/>
        </authorList>
    </citation>
    <scope>NUCLEOTIDE SEQUENCE</scope>
    <source>
        <strain evidence="2">Bd21</strain>
    </source>
</reference>
<organism evidence="2">
    <name type="scientific">Brachypodium distachyon</name>
    <name type="common">Purple false brome</name>
    <name type="synonym">Trachynia distachya</name>
    <dbReference type="NCBI Taxonomy" id="15368"/>
    <lineage>
        <taxon>Eukaryota</taxon>
        <taxon>Viridiplantae</taxon>
        <taxon>Streptophyta</taxon>
        <taxon>Embryophyta</taxon>
        <taxon>Tracheophyta</taxon>
        <taxon>Spermatophyta</taxon>
        <taxon>Magnoliopsida</taxon>
        <taxon>Liliopsida</taxon>
        <taxon>Poales</taxon>
        <taxon>Poaceae</taxon>
        <taxon>BOP clade</taxon>
        <taxon>Pooideae</taxon>
        <taxon>Stipodae</taxon>
        <taxon>Brachypodieae</taxon>
        <taxon>Brachypodium</taxon>
    </lineage>
</organism>
<reference evidence="3" key="3">
    <citation type="submission" date="2018-08" db="UniProtKB">
        <authorList>
            <consortium name="EnsemblPlants"/>
        </authorList>
    </citation>
    <scope>IDENTIFICATION</scope>
    <source>
        <strain evidence="3">cv. Bd21</strain>
    </source>
</reference>
<dbReference type="EnsemblPlants" id="PNT75192">
    <property type="protein sequence ID" value="PNT75192"/>
    <property type="gene ID" value="BRADI_1g28522v3"/>
</dbReference>
<evidence type="ECO:0000313" key="3">
    <source>
        <dbReference type="EnsemblPlants" id="PNT75192"/>
    </source>
</evidence>
<evidence type="ECO:0000313" key="4">
    <source>
        <dbReference type="Proteomes" id="UP000008810"/>
    </source>
</evidence>
<keyword evidence="4" id="KW-1185">Reference proteome</keyword>
<evidence type="ECO:0000313" key="2">
    <source>
        <dbReference type="EMBL" id="PNT75192.1"/>
    </source>
</evidence>
<proteinExistence type="predicted"/>
<accession>A0A2K2DLN2</accession>
<gene>
    <name evidence="2" type="ORF">BRADI_1g28522v3</name>
</gene>
<name>A0A2K2DLN2_BRADI</name>
<dbReference type="EMBL" id="CM000880">
    <property type="protein sequence ID" value="PNT75192.1"/>
    <property type="molecule type" value="Genomic_DNA"/>
</dbReference>
<protein>
    <submittedName>
        <fullName evidence="2 3">Uncharacterized protein</fullName>
    </submittedName>
</protein>
<feature type="compositionally biased region" description="Basic residues" evidence="1">
    <location>
        <begin position="95"/>
        <end position="108"/>
    </location>
</feature>
<dbReference type="InParanoid" id="A0A2K2DLN2"/>
<dbReference type="Proteomes" id="UP000008810">
    <property type="component" value="Chromosome 1"/>
</dbReference>
<evidence type="ECO:0000256" key="1">
    <source>
        <dbReference type="SAM" id="MobiDB-lite"/>
    </source>
</evidence>
<reference evidence="2 3" key="1">
    <citation type="journal article" date="2010" name="Nature">
        <title>Genome sequencing and analysis of the model grass Brachypodium distachyon.</title>
        <authorList>
            <consortium name="International Brachypodium Initiative"/>
        </authorList>
    </citation>
    <scope>NUCLEOTIDE SEQUENCE [LARGE SCALE GENOMIC DNA]</scope>
    <source>
        <strain evidence="2 3">Bd21</strain>
    </source>
</reference>
<dbReference type="Gramene" id="PNT75192">
    <property type="protein sequence ID" value="PNT75192"/>
    <property type="gene ID" value="BRADI_1g28522v3"/>
</dbReference>